<feature type="domain" description="Cytochrome c" evidence="12">
    <location>
        <begin position="146"/>
        <end position="235"/>
    </location>
</feature>
<organism evidence="13 14">
    <name type="scientific">Brassica cretica</name>
    <name type="common">Mustard</name>
    <dbReference type="NCBI Taxonomy" id="69181"/>
    <lineage>
        <taxon>Eukaryota</taxon>
        <taxon>Viridiplantae</taxon>
        <taxon>Streptophyta</taxon>
        <taxon>Embryophyta</taxon>
        <taxon>Tracheophyta</taxon>
        <taxon>Spermatophyta</taxon>
        <taxon>Magnoliopsida</taxon>
        <taxon>eudicotyledons</taxon>
        <taxon>Gunneridae</taxon>
        <taxon>Pentapetalae</taxon>
        <taxon>rosids</taxon>
        <taxon>malvids</taxon>
        <taxon>Brassicales</taxon>
        <taxon>Brassicaceae</taxon>
        <taxon>Brassiceae</taxon>
        <taxon>Brassica</taxon>
    </lineage>
</organism>
<evidence type="ECO:0000313" key="13">
    <source>
        <dbReference type="EMBL" id="KAF3500105.1"/>
    </source>
</evidence>
<evidence type="ECO:0000256" key="9">
    <source>
        <dbReference type="ARBA" id="ARBA00023128"/>
    </source>
</evidence>
<name>A0A8S9N8M8_BRACR</name>
<dbReference type="EMBL" id="QGKX02001621">
    <property type="protein sequence ID" value="KAF3500105.1"/>
    <property type="molecule type" value="Genomic_DNA"/>
</dbReference>
<dbReference type="Gene3D" id="1.10.760.10">
    <property type="entry name" value="Cytochrome c-like domain"/>
    <property type="match status" value="1"/>
</dbReference>
<dbReference type="InterPro" id="IPR002327">
    <property type="entry name" value="Cyt_c_1A/1B"/>
</dbReference>
<evidence type="ECO:0000256" key="11">
    <source>
        <dbReference type="RuleBase" id="RU004426"/>
    </source>
</evidence>
<evidence type="ECO:0000256" key="4">
    <source>
        <dbReference type="ARBA" id="ARBA00022617"/>
    </source>
</evidence>
<sequence length="242" mass="26470">MLSNWVSFLFSVEIPAGKGFISSGGSSSSGFWRVAGLKCDPEDFNSSKASSELGYAGGDSTSILFWLMRVMRHAIAESSGDFKPAYYFSSIMKANLQLEFPADYSGEIFGTLSSRSSRASKMRGESHFHVVIVNATVASFDEAPPGNPKAGEKIFRTKCAQCHTVDKGAGHKQGTTPGYSYSAANKNMAVMWEEKTLYDYLLNPKKYIPGTKMVFPGLKKPQDRADLIAYLKEGTAYTDARL</sequence>
<dbReference type="GO" id="GO:0009055">
    <property type="term" value="F:electron transfer activity"/>
    <property type="evidence" value="ECO:0007669"/>
    <property type="project" value="InterPro"/>
</dbReference>
<keyword evidence="4 10" id="KW-0349">Heme</keyword>
<keyword evidence="3" id="KW-0813">Transport</keyword>
<evidence type="ECO:0000256" key="5">
    <source>
        <dbReference type="ARBA" id="ARBA00022660"/>
    </source>
</evidence>
<evidence type="ECO:0000256" key="1">
    <source>
        <dbReference type="ARBA" id="ARBA00004569"/>
    </source>
</evidence>
<dbReference type="GO" id="GO:0046872">
    <property type="term" value="F:metal ion binding"/>
    <property type="evidence" value="ECO:0007669"/>
    <property type="project" value="UniProtKB-KW"/>
</dbReference>
<reference evidence="13" key="1">
    <citation type="submission" date="2019-12" db="EMBL/GenBank/DDBJ databases">
        <title>Genome sequencing and annotation of Brassica cretica.</title>
        <authorList>
            <person name="Studholme D.J."/>
            <person name="Sarris P."/>
        </authorList>
    </citation>
    <scope>NUCLEOTIDE SEQUENCE</scope>
    <source>
        <strain evidence="13">PFS-109/04</strain>
        <tissue evidence="13">Leaf</tissue>
    </source>
</reference>
<keyword evidence="7" id="KW-0249">Electron transport</keyword>
<keyword evidence="9" id="KW-0496">Mitochondrion</keyword>
<evidence type="ECO:0000256" key="8">
    <source>
        <dbReference type="ARBA" id="ARBA00023004"/>
    </source>
</evidence>
<dbReference type="SUPFAM" id="SSF46626">
    <property type="entry name" value="Cytochrome c"/>
    <property type="match status" value="1"/>
</dbReference>
<evidence type="ECO:0000313" key="14">
    <source>
        <dbReference type="Proteomes" id="UP000712600"/>
    </source>
</evidence>
<dbReference type="GO" id="GO:0020037">
    <property type="term" value="F:heme binding"/>
    <property type="evidence" value="ECO:0007669"/>
    <property type="project" value="InterPro"/>
</dbReference>
<evidence type="ECO:0000256" key="2">
    <source>
        <dbReference type="ARBA" id="ARBA00006488"/>
    </source>
</evidence>
<dbReference type="Proteomes" id="UP000712600">
    <property type="component" value="Unassembled WGS sequence"/>
</dbReference>
<evidence type="ECO:0000256" key="10">
    <source>
        <dbReference type="PROSITE-ProRule" id="PRU00433"/>
    </source>
</evidence>
<gene>
    <name evidence="13" type="ORF">F2Q69_00042541</name>
</gene>
<dbReference type="GO" id="GO:0005758">
    <property type="term" value="C:mitochondrial intermembrane space"/>
    <property type="evidence" value="ECO:0007669"/>
    <property type="project" value="UniProtKB-SubCell"/>
</dbReference>
<keyword evidence="8 10" id="KW-0408">Iron</keyword>
<evidence type="ECO:0000256" key="7">
    <source>
        <dbReference type="ARBA" id="ARBA00022982"/>
    </source>
</evidence>
<comment type="subcellular location">
    <subcellularLocation>
        <location evidence="1">Mitochondrion intermembrane space</location>
    </subcellularLocation>
</comment>
<evidence type="ECO:0000259" key="12">
    <source>
        <dbReference type="PROSITE" id="PS51007"/>
    </source>
</evidence>
<dbReference type="InterPro" id="IPR009056">
    <property type="entry name" value="Cyt_c-like_dom"/>
</dbReference>
<dbReference type="Pfam" id="PF00034">
    <property type="entry name" value="Cytochrom_C"/>
    <property type="match status" value="1"/>
</dbReference>
<dbReference type="PANTHER" id="PTHR11961">
    <property type="entry name" value="CYTOCHROME C"/>
    <property type="match status" value="1"/>
</dbReference>
<dbReference type="InterPro" id="IPR036909">
    <property type="entry name" value="Cyt_c-like_dom_sf"/>
</dbReference>
<dbReference type="PROSITE" id="PS51007">
    <property type="entry name" value="CYTC"/>
    <property type="match status" value="1"/>
</dbReference>
<keyword evidence="5" id="KW-0679">Respiratory chain</keyword>
<accession>A0A8S9N8M8</accession>
<dbReference type="AlphaFoldDB" id="A0A8S9N8M8"/>
<evidence type="ECO:0000256" key="3">
    <source>
        <dbReference type="ARBA" id="ARBA00022448"/>
    </source>
</evidence>
<proteinExistence type="inferred from homology"/>
<comment type="similarity">
    <text evidence="2 11">Belongs to the cytochrome c family.</text>
</comment>
<comment type="caution">
    <text evidence="13">The sequence shown here is derived from an EMBL/GenBank/DDBJ whole genome shotgun (WGS) entry which is preliminary data.</text>
</comment>
<evidence type="ECO:0000256" key="6">
    <source>
        <dbReference type="ARBA" id="ARBA00022723"/>
    </source>
</evidence>
<keyword evidence="6 10" id="KW-0479">Metal-binding</keyword>
<protein>
    <recommendedName>
        <fullName evidence="12">Cytochrome c domain-containing protein</fullName>
    </recommendedName>
</protein>